<dbReference type="PANTHER" id="PTHR43861">
    <property type="entry name" value="TRANS-ACONITATE 2-METHYLTRANSFERASE-RELATED"/>
    <property type="match status" value="1"/>
</dbReference>
<proteinExistence type="predicted"/>
<organism evidence="4 5">
    <name type="scientific">Falseniella ignava</name>
    <dbReference type="NCBI Taxonomy" id="137730"/>
    <lineage>
        <taxon>Bacteria</taxon>
        <taxon>Bacillati</taxon>
        <taxon>Bacillota</taxon>
        <taxon>Bacilli</taxon>
        <taxon>Lactobacillales</taxon>
        <taxon>Aerococcaceae</taxon>
        <taxon>Falseniella</taxon>
    </lineage>
</organism>
<dbReference type="InterPro" id="IPR029063">
    <property type="entry name" value="SAM-dependent_MTases_sf"/>
</dbReference>
<accession>A0A2I1K1L3</accession>
<evidence type="ECO:0000313" key="4">
    <source>
        <dbReference type="EMBL" id="PKY89556.1"/>
    </source>
</evidence>
<keyword evidence="1" id="KW-0489">Methyltransferase</keyword>
<evidence type="ECO:0000256" key="2">
    <source>
        <dbReference type="ARBA" id="ARBA00022679"/>
    </source>
</evidence>
<feature type="domain" description="Methyltransferase" evidence="3">
    <location>
        <begin position="38"/>
        <end position="135"/>
    </location>
</feature>
<protein>
    <recommendedName>
        <fullName evidence="3">Methyltransferase domain-containing protein</fullName>
    </recommendedName>
</protein>
<dbReference type="Pfam" id="PF13649">
    <property type="entry name" value="Methyltransf_25"/>
    <property type="match status" value="1"/>
</dbReference>
<dbReference type="CDD" id="cd02440">
    <property type="entry name" value="AdoMet_MTases"/>
    <property type="match status" value="1"/>
</dbReference>
<sequence length="254" mass="29942">MGFSKLAQVYSRFNDESAYFDWITFVEQSLDKRPYTLLDLACGTGVLTEMMGALADEIIGIDLSPEMIFQAQETLVHPYSNVSFRVADMTQSSAYQWVEGYDVITCFLDSLCFLEDETQLSQTFHQVYQHLSERGQFLFDVWTPYHIRYGFNGFEYFDYDESTALLWESYPTEALEEIVVEHDLTLFIQKNGNLYERTNITLVERSYPLEVYMHHLTEAGFAQDDIQVYVNHGREIYDPSRHHETPRWFFRCYK</sequence>
<comment type="caution">
    <text evidence="4">The sequence shown here is derived from an EMBL/GenBank/DDBJ whole genome shotgun (WGS) entry which is preliminary data.</text>
</comment>
<dbReference type="RefSeq" id="WP_101954058.1">
    <property type="nucleotide sequence ID" value="NZ_PKHE01000006.1"/>
</dbReference>
<dbReference type="AlphaFoldDB" id="A0A2I1K1L3"/>
<dbReference type="PANTHER" id="PTHR43861:SF1">
    <property type="entry name" value="TRANS-ACONITATE 2-METHYLTRANSFERASE"/>
    <property type="match status" value="1"/>
</dbReference>
<evidence type="ECO:0000256" key="1">
    <source>
        <dbReference type="ARBA" id="ARBA00022603"/>
    </source>
</evidence>
<name>A0A2I1K1L3_9LACT</name>
<dbReference type="Gene3D" id="2.20.25.110">
    <property type="entry name" value="S-adenosyl-L-methionine-dependent methyltransferases"/>
    <property type="match status" value="1"/>
</dbReference>
<dbReference type="GO" id="GO:0008168">
    <property type="term" value="F:methyltransferase activity"/>
    <property type="evidence" value="ECO:0007669"/>
    <property type="project" value="UniProtKB-KW"/>
</dbReference>
<dbReference type="Proteomes" id="UP000234384">
    <property type="component" value="Unassembled WGS sequence"/>
</dbReference>
<evidence type="ECO:0000259" key="3">
    <source>
        <dbReference type="Pfam" id="PF13649"/>
    </source>
</evidence>
<dbReference type="InterPro" id="IPR041698">
    <property type="entry name" value="Methyltransf_25"/>
</dbReference>
<reference evidence="4 5" key="1">
    <citation type="submission" date="2017-12" db="EMBL/GenBank/DDBJ databases">
        <title>Phylogenetic diversity of female urinary microbiome.</title>
        <authorList>
            <person name="Thomas-White K."/>
            <person name="Wolfe A.J."/>
        </authorList>
    </citation>
    <scope>NUCLEOTIDE SEQUENCE [LARGE SCALE GENOMIC DNA]</scope>
    <source>
        <strain evidence="4 5">UMB0898</strain>
    </source>
</reference>
<evidence type="ECO:0000313" key="5">
    <source>
        <dbReference type="Proteomes" id="UP000234384"/>
    </source>
</evidence>
<dbReference type="Gene3D" id="3.40.50.150">
    <property type="entry name" value="Vaccinia Virus protein VP39"/>
    <property type="match status" value="1"/>
</dbReference>
<dbReference type="EMBL" id="PKHE01000006">
    <property type="protein sequence ID" value="PKY89556.1"/>
    <property type="molecule type" value="Genomic_DNA"/>
</dbReference>
<dbReference type="SUPFAM" id="SSF53335">
    <property type="entry name" value="S-adenosyl-L-methionine-dependent methyltransferases"/>
    <property type="match status" value="1"/>
</dbReference>
<gene>
    <name evidence="4" type="ORF">CYJ57_03275</name>
</gene>
<dbReference type="OrthoDB" id="9811589at2"/>
<dbReference type="GO" id="GO:0032259">
    <property type="term" value="P:methylation"/>
    <property type="evidence" value="ECO:0007669"/>
    <property type="project" value="UniProtKB-KW"/>
</dbReference>
<keyword evidence="2" id="KW-0808">Transferase</keyword>